<protein>
    <recommendedName>
        <fullName evidence="3">Integrase catalytic domain-containing protein</fullName>
    </recommendedName>
</protein>
<organism evidence="1 2">
    <name type="scientific">Marchantia polymorpha subsp. ruderalis</name>
    <dbReference type="NCBI Taxonomy" id="1480154"/>
    <lineage>
        <taxon>Eukaryota</taxon>
        <taxon>Viridiplantae</taxon>
        <taxon>Streptophyta</taxon>
        <taxon>Embryophyta</taxon>
        <taxon>Marchantiophyta</taxon>
        <taxon>Marchantiopsida</taxon>
        <taxon>Marchantiidae</taxon>
        <taxon>Marchantiales</taxon>
        <taxon>Marchantiaceae</taxon>
        <taxon>Marchantia</taxon>
    </lineage>
</organism>
<gene>
    <name evidence="1" type="ORF">AXG93_3617s1050</name>
</gene>
<sequence length="131" mass="15069">MVEHFSKWIELVALPDKASEGVAYAFLDRVLSHFGAPAEVLTDQGTEFQVVKHPWLRFHRIFFRRITPAAFENLAIAQHKDMLRYATIREEGYRPSIRKFRVGDYVTADCTDYVGCDGRTHYLASARGVTF</sequence>
<proteinExistence type="predicted"/>
<dbReference type="EMBL" id="LVLJ01001153">
    <property type="protein sequence ID" value="OAE31166.1"/>
    <property type="molecule type" value="Genomic_DNA"/>
</dbReference>
<comment type="caution">
    <text evidence="1">The sequence shown here is derived from an EMBL/GenBank/DDBJ whole genome shotgun (WGS) entry which is preliminary data.</text>
</comment>
<dbReference type="Gene3D" id="3.30.420.10">
    <property type="entry name" value="Ribonuclease H-like superfamily/Ribonuclease H"/>
    <property type="match status" value="1"/>
</dbReference>
<keyword evidence="2" id="KW-1185">Reference proteome</keyword>
<name>A0A176WG97_MARPO</name>
<accession>A0A176WG97</accession>
<dbReference type="AlphaFoldDB" id="A0A176WG97"/>
<reference evidence="1" key="1">
    <citation type="submission" date="2016-03" db="EMBL/GenBank/DDBJ databases">
        <title>Mechanisms controlling the formation of the plant cell surface in tip-growing cells are functionally conserved among land plants.</title>
        <authorList>
            <person name="Honkanen S."/>
            <person name="Jones V.A."/>
            <person name="Morieri G."/>
            <person name="Champion C."/>
            <person name="Hetherington A.J."/>
            <person name="Kelly S."/>
            <person name="Saint-Marcoux D."/>
            <person name="Proust H."/>
            <person name="Prescott H."/>
            <person name="Dolan L."/>
        </authorList>
    </citation>
    <scope>NUCLEOTIDE SEQUENCE [LARGE SCALE GENOMIC DNA]</scope>
    <source>
        <tissue evidence="1">Whole gametophyte</tissue>
    </source>
</reference>
<evidence type="ECO:0008006" key="3">
    <source>
        <dbReference type="Google" id="ProtNLM"/>
    </source>
</evidence>
<dbReference type="GO" id="GO:0003676">
    <property type="term" value="F:nucleic acid binding"/>
    <property type="evidence" value="ECO:0007669"/>
    <property type="project" value="InterPro"/>
</dbReference>
<dbReference type="Proteomes" id="UP000077202">
    <property type="component" value="Unassembled WGS sequence"/>
</dbReference>
<dbReference type="SUPFAM" id="SSF53098">
    <property type="entry name" value="Ribonuclease H-like"/>
    <property type="match status" value="1"/>
</dbReference>
<evidence type="ECO:0000313" key="2">
    <source>
        <dbReference type="Proteomes" id="UP000077202"/>
    </source>
</evidence>
<evidence type="ECO:0000313" key="1">
    <source>
        <dbReference type="EMBL" id="OAE31166.1"/>
    </source>
</evidence>
<dbReference type="InterPro" id="IPR036397">
    <property type="entry name" value="RNaseH_sf"/>
</dbReference>
<dbReference type="InterPro" id="IPR012337">
    <property type="entry name" value="RNaseH-like_sf"/>
</dbReference>